<dbReference type="GO" id="GO:0005524">
    <property type="term" value="F:ATP binding"/>
    <property type="evidence" value="ECO:0007669"/>
    <property type="project" value="UniProtKB-UniRule"/>
</dbReference>
<evidence type="ECO:0000256" key="7">
    <source>
        <dbReference type="ARBA" id="ARBA00022840"/>
    </source>
</evidence>
<dbReference type="GO" id="GO:0004612">
    <property type="term" value="F:phosphoenolpyruvate carboxykinase (ATP) activity"/>
    <property type="evidence" value="ECO:0007669"/>
    <property type="project" value="UniProtKB-UniRule"/>
</dbReference>
<dbReference type="NCBIfam" id="NF006821">
    <property type="entry name" value="PRK09344.1-3"/>
    <property type="match status" value="1"/>
</dbReference>
<feature type="binding site" evidence="10">
    <location>
        <position position="334"/>
    </location>
    <ligand>
        <name>substrate</name>
    </ligand>
</feature>
<feature type="binding site" evidence="10">
    <location>
        <position position="207"/>
    </location>
    <ligand>
        <name>ATP</name>
        <dbReference type="ChEBI" id="CHEBI:30616"/>
    </ligand>
</feature>
<evidence type="ECO:0000256" key="8">
    <source>
        <dbReference type="ARBA" id="ARBA00023239"/>
    </source>
</evidence>
<accession>A0A434AF65</accession>
<dbReference type="PANTHER" id="PTHR30031">
    <property type="entry name" value="PHOSPHOENOLPYRUVATE CARBOXYKINASE ATP"/>
    <property type="match status" value="1"/>
</dbReference>
<feature type="binding site" evidence="10">
    <location>
        <position position="226"/>
    </location>
    <ligand>
        <name>Mn(2+)</name>
        <dbReference type="ChEBI" id="CHEBI:29035"/>
    </ligand>
</feature>
<evidence type="ECO:0000256" key="5">
    <source>
        <dbReference type="ARBA" id="ARBA00022741"/>
    </source>
</evidence>
<dbReference type="UniPathway" id="UPA00138"/>
<dbReference type="SUPFAM" id="SSF53795">
    <property type="entry name" value="PEP carboxykinase-like"/>
    <property type="match status" value="1"/>
</dbReference>
<feature type="binding site" evidence="10">
    <location>
        <position position="53"/>
    </location>
    <ligand>
        <name>substrate</name>
    </ligand>
</feature>
<dbReference type="PIRSF" id="PIRSF006294">
    <property type="entry name" value="PEP_crbxkin"/>
    <property type="match status" value="1"/>
</dbReference>
<evidence type="ECO:0000256" key="6">
    <source>
        <dbReference type="ARBA" id="ARBA00022793"/>
    </source>
</evidence>
<evidence type="ECO:0000256" key="3">
    <source>
        <dbReference type="ARBA" id="ARBA00012363"/>
    </source>
</evidence>
<comment type="function">
    <text evidence="10">Involved in the gluconeogenesis. Catalyzes the conversion of oxaloacetate (OAA) to phosphoenolpyruvate (PEP) through direct phosphoryl transfer between the nucleoside triphosphate and OAA.</text>
</comment>
<feature type="binding site" evidence="10">
    <location>
        <begin position="242"/>
        <end position="250"/>
    </location>
    <ligand>
        <name>ATP</name>
        <dbReference type="ChEBI" id="CHEBI:30616"/>
    </ligand>
</feature>
<dbReference type="EMBL" id="RJJX01000032">
    <property type="protein sequence ID" value="RUT72988.1"/>
    <property type="molecule type" value="Genomic_DNA"/>
</dbReference>
<dbReference type="EC" id="4.1.1.49" evidence="3 10"/>
<dbReference type="HAMAP" id="MF_00453">
    <property type="entry name" value="PEPCK_ATP"/>
    <property type="match status" value="1"/>
</dbReference>
<feature type="binding site" evidence="10">
    <location>
        <position position="207"/>
    </location>
    <ligand>
        <name>Mn(2+)</name>
        <dbReference type="ChEBI" id="CHEBI:29035"/>
    </ligand>
</feature>
<comment type="cofactor">
    <cofactor evidence="10">
        <name>Mn(2+)</name>
        <dbReference type="ChEBI" id="CHEBI:29035"/>
    </cofactor>
    <text evidence="10">Binds 1 Mn(2+) ion per subunit.</text>
</comment>
<evidence type="ECO:0000256" key="1">
    <source>
        <dbReference type="ARBA" id="ARBA00004742"/>
    </source>
</evidence>
<keyword evidence="10" id="KW-0963">Cytoplasm</keyword>
<gene>
    <name evidence="10" type="primary">pckA</name>
    <name evidence="11" type="ORF">DLK05_15580</name>
</gene>
<feature type="binding site" evidence="10">
    <location>
        <position position="263"/>
    </location>
    <ligand>
        <name>Mn(2+)</name>
        <dbReference type="ChEBI" id="CHEBI:29035"/>
    </ligand>
</feature>
<keyword evidence="12" id="KW-1185">Reference proteome</keyword>
<dbReference type="GO" id="GO:0005829">
    <property type="term" value="C:cytosol"/>
    <property type="evidence" value="ECO:0007669"/>
    <property type="project" value="TreeGrafter"/>
</dbReference>
<keyword evidence="11" id="KW-0808">Transferase</keyword>
<dbReference type="Gene3D" id="3.90.228.20">
    <property type="match status" value="1"/>
</dbReference>
<comment type="caution">
    <text evidence="11">The sequence shown here is derived from an EMBL/GenBank/DDBJ whole genome shotgun (WGS) entry which is preliminary data.</text>
</comment>
<keyword evidence="7 10" id="KW-0067">ATP-binding</keyword>
<dbReference type="SUPFAM" id="SSF68923">
    <property type="entry name" value="PEP carboxykinase N-terminal domain"/>
    <property type="match status" value="1"/>
</dbReference>
<dbReference type="InterPro" id="IPR001272">
    <property type="entry name" value="PEP_carboxykinase_ATP"/>
</dbReference>
<keyword evidence="5 10" id="KW-0547">Nucleotide-binding</keyword>
<sequence>MIEDLKKSLEKHSNIQENTARESLISLAVENKEAILTRNGSLATWTPTHSTGRSPKDTYIVRNQKTELNIDWTSPNNIGMNPQTFALIFEDALKIIQNKKTIYTTDRVIGADSKYALPVKTICDQALSQVFIDNMFRPVPTDIEKSIFAEEQFYLIALPQDKLEKNRYKGLVRDLPNGETSDICVVIDFDKKIGIIIGSSYMGSMKKLMFTVMNYLLPFKGVLPLHCSANEGSNGDSALLLGLSGTGKTTLSADPERALLGDDEHGWSNDGIFNFENGCYAKMIDITPKSEPEIYNAVMHDDDYRNHGSIIENAMIYPNGDIDFFDDRLTQNSRASYPLKFLKNIKESSISGHPNTVLFLTADAYGVLPPVSKLSKEQAMLWFLMGYTSKLAGTETGVTEPQATFSRFFGQPFMPCNPNIYAKMLGDKMEKHNTNVYLINTGWSGGSYGTGSRIKLKYTRAMVDAALKGKLNQVEYTKDHLFHLNVPSSCENVPTEILNPINTWDNKKEYHKTAEKLAKKFSEGFDKAYGKQDILPEIVSQCPGK</sequence>
<keyword evidence="10" id="KW-0464">Manganese</keyword>
<keyword evidence="10" id="KW-0479">Metal-binding</keyword>
<feature type="binding site" evidence="10">
    <location>
        <position position="459"/>
    </location>
    <ligand>
        <name>ATP</name>
        <dbReference type="ChEBI" id="CHEBI:30616"/>
    </ligand>
</feature>
<dbReference type="PANTHER" id="PTHR30031:SF0">
    <property type="entry name" value="PHOSPHOENOLPYRUVATE CARBOXYKINASE (ATP)"/>
    <property type="match status" value="1"/>
</dbReference>
<feature type="binding site" evidence="10">
    <location>
        <position position="291"/>
    </location>
    <ligand>
        <name>ATP</name>
        <dbReference type="ChEBI" id="CHEBI:30616"/>
    </ligand>
</feature>
<keyword evidence="8 10" id="KW-0456">Lyase</keyword>
<keyword evidence="11" id="KW-0418">Kinase</keyword>
<evidence type="ECO:0000313" key="12">
    <source>
        <dbReference type="Proteomes" id="UP000282985"/>
    </source>
</evidence>
<dbReference type="NCBIfam" id="NF006820">
    <property type="entry name" value="PRK09344.1-2"/>
    <property type="match status" value="1"/>
</dbReference>
<keyword evidence="4 10" id="KW-0312">Gluconeogenesis</keyword>
<dbReference type="OrthoDB" id="9806325at2"/>
<evidence type="ECO:0000256" key="10">
    <source>
        <dbReference type="HAMAP-Rule" id="MF_00453"/>
    </source>
</evidence>
<comment type="pathway">
    <text evidence="1 10">Carbohydrate biosynthesis; gluconeogenesis.</text>
</comment>
<evidence type="ECO:0000256" key="2">
    <source>
        <dbReference type="ARBA" id="ARBA00006052"/>
    </source>
</evidence>
<evidence type="ECO:0000256" key="4">
    <source>
        <dbReference type="ARBA" id="ARBA00022432"/>
    </source>
</evidence>
<dbReference type="Proteomes" id="UP000282985">
    <property type="component" value="Unassembled WGS sequence"/>
</dbReference>
<comment type="catalytic activity">
    <reaction evidence="9 10">
        <text>oxaloacetate + ATP = phosphoenolpyruvate + ADP + CO2</text>
        <dbReference type="Rhea" id="RHEA:18617"/>
        <dbReference type="ChEBI" id="CHEBI:16452"/>
        <dbReference type="ChEBI" id="CHEBI:16526"/>
        <dbReference type="ChEBI" id="CHEBI:30616"/>
        <dbReference type="ChEBI" id="CHEBI:58702"/>
        <dbReference type="ChEBI" id="CHEBI:456216"/>
        <dbReference type="EC" id="4.1.1.49"/>
    </reaction>
</comment>
<keyword evidence="6 10" id="KW-0210">Decarboxylase</keyword>
<organism evidence="11 12">
    <name type="scientific">Ancylomarina longa</name>
    <dbReference type="NCBI Taxonomy" id="2487017"/>
    <lineage>
        <taxon>Bacteria</taxon>
        <taxon>Pseudomonadati</taxon>
        <taxon>Bacteroidota</taxon>
        <taxon>Bacteroidia</taxon>
        <taxon>Marinilabiliales</taxon>
        <taxon>Marinifilaceae</taxon>
        <taxon>Ancylomarina</taxon>
    </lineage>
</organism>
<dbReference type="GO" id="GO:0016301">
    <property type="term" value="F:kinase activity"/>
    <property type="evidence" value="ECO:0007669"/>
    <property type="project" value="UniProtKB-KW"/>
</dbReference>
<dbReference type="InterPro" id="IPR008210">
    <property type="entry name" value="PEP_carboxykinase_N"/>
</dbReference>
<reference evidence="11 12" key="1">
    <citation type="submission" date="2018-11" db="EMBL/GenBank/DDBJ databases">
        <title>Parancylomarina longa gen. nov., sp. nov., isolated from sediments of southern Okinawa.</title>
        <authorList>
            <person name="Fu T."/>
        </authorList>
    </citation>
    <scope>NUCLEOTIDE SEQUENCE [LARGE SCALE GENOMIC DNA]</scope>
    <source>
        <strain evidence="11 12">T3-2 S1-C</strain>
    </source>
</reference>
<protein>
    <recommendedName>
        <fullName evidence="3 10">Phosphoenolpyruvate carboxykinase (ATP)</fullName>
        <shortName evidence="10">PCK</shortName>
        <shortName evidence="10">PEP carboxykinase</shortName>
        <shortName evidence="10">PEPCK</shortName>
        <ecNumber evidence="3 10">4.1.1.49</ecNumber>
    </recommendedName>
</protein>
<proteinExistence type="inferred from homology"/>
<feature type="binding site" evidence="10">
    <location>
        <position position="201"/>
    </location>
    <ligand>
        <name>substrate</name>
    </ligand>
</feature>
<evidence type="ECO:0000313" key="11">
    <source>
        <dbReference type="EMBL" id="RUT72988.1"/>
    </source>
</evidence>
<dbReference type="Pfam" id="PF01293">
    <property type="entry name" value="PEPCK_ATP"/>
    <property type="match status" value="1"/>
</dbReference>
<dbReference type="AlphaFoldDB" id="A0A434AF65"/>
<dbReference type="InterPro" id="IPR013035">
    <property type="entry name" value="PEP_carboxykinase_C"/>
</dbReference>
<dbReference type="Gene3D" id="2.170.8.10">
    <property type="entry name" value="Phosphoenolpyruvate Carboxykinase, domain 2"/>
    <property type="match status" value="1"/>
</dbReference>
<feature type="binding site" evidence="10">
    <location>
        <position position="226"/>
    </location>
    <ligand>
        <name>ATP</name>
        <dbReference type="ChEBI" id="CHEBI:30616"/>
    </ligand>
</feature>
<comment type="similarity">
    <text evidence="2 10">Belongs to the phosphoenolpyruvate carboxykinase (ATP) family.</text>
</comment>
<feature type="binding site" evidence="10">
    <location>
        <begin position="453"/>
        <end position="454"/>
    </location>
    <ligand>
        <name>ATP</name>
        <dbReference type="ChEBI" id="CHEBI:30616"/>
    </ligand>
</feature>
<name>A0A434AF65_9BACT</name>
<keyword evidence="11" id="KW-0670">Pyruvate</keyword>
<evidence type="ECO:0000256" key="9">
    <source>
        <dbReference type="ARBA" id="ARBA00047371"/>
    </source>
</evidence>
<dbReference type="GO" id="GO:0046872">
    <property type="term" value="F:metal ion binding"/>
    <property type="evidence" value="ECO:0007669"/>
    <property type="project" value="UniProtKB-KW"/>
</dbReference>
<feature type="binding site" evidence="10">
    <location>
        <position position="207"/>
    </location>
    <ligand>
        <name>substrate</name>
    </ligand>
</feature>
<dbReference type="GO" id="GO:0006094">
    <property type="term" value="P:gluconeogenesis"/>
    <property type="evidence" value="ECO:0007669"/>
    <property type="project" value="UniProtKB-UniRule"/>
</dbReference>
<dbReference type="Gene3D" id="3.40.449.10">
    <property type="entry name" value="Phosphoenolpyruvate Carboxykinase, domain 1"/>
    <property type="match status" value="1"/>
</dbReference>
<comment type="subcellular location">
    <subcellularLocation>
        <location evidence="10">Cytoplasm</location>
    </subcellularLocation>
</comment>
<feature type="binding site" evidence="10">
    <location>
        <position position="334"/>
    </location>
    <ligand>
        <name>ATP</name>
        <dbReference type="ChEBI" id="CHEBI:30616"/>
    </ligand>
</feature>